<comment type="caution">
    <text evidence="2">The sequence shown here is derived from an EMBL/GenBank/DDBJ whole genome shotgun (WGS) entry which is preliminary data.</text>
</comment>
<keyword evidence="3" id="KW-1185">Reference proteome</keyword>
<dbReference type="EMBL" id="JABBWG010000047">
    <property type="protein sequence ID" value="KAG1806186.1"/>
    <property type="molecule type" value="Genomic_DNA"/>
</dbReference>
<organism evidence="2 3">
    <name type="scientific">Suillus subaureus</name>
    <dbReference type="NCBI Taxonomy" id="48587"/>
    <lineage>
        <taxon>Eukaryota</taxon>
        <taxon>Fungi</taxon>
        <taxon>Dikarya</taxon>
        <taxon>Basidiomycota</taxon>
        <taxon>Agaricomycotina</taxon>
        <taxon>Agaricomycetes</taxon>
        <taxon>Agaricomycetidae</taxon>
        <taxon>Boletales</taxon>
        <taxon>Suillineae</taxon>
        <taxon>Suillaceae</taxon>
        <taxon>Suillus</taxon>
    </lineage>
</organism>
<proteinExistence type="predicted"/>
<dbReference type="Proteomes" id="UP000807769">
    <property type="component" value="Unassembled WGS sequence"/>
</dbReference>
<reference evidence="2" key="1">
    <citation type="journal article" date="2020" name="New Phytol.">
        <title>Comparative genomics reveals dynamic genome evolution in host specialist ectomycorrhizal fungi.</title>
        <authorList>
            <person name="Lofgren L.A."/>
            <person name="Nguyen N.H."/>
            <person name="Vilgalys R."/>
            <person name="Ruytinx J."/>
            <person name="Liao H.L."/>
            <person name="Branco S."/>
            <person name="Kuo A."/>
            <person name="LaButti K."/>
            <person name="Lipzen A."/>
            <person name="Andreopoulos W."/>
            <person name="Pangilinan J."/>
            <person name="Riley R."/>
            <person name="Hundley H."/>
            <person name="Na H."/>
            <person name="Barry K."/>
            <person name="Grigoriev I.V."/>
            <person name="Stajich J.E."/>
            <person name="Kennedy P.G."/>
        </authorList>
    </citation>
    <scope>NUCLEOTIDE SEQUENCE</scope>
    <source>
        <strain evidence="2">MN1</strain>
    </source>
</reference>
<sequence length="165" mass="18362">MTSLYGGDARNHHRPLQFILSSHVNYHSPLLSSSVSPPSSSHTRTPSTIPQSVVPPLAVKNNIISAPPAPDNGHLPSPETVISAPKSPLANQTIYDDEEQLAKCKNLLEIIQGDDREEETIFTRITDDEHAYIMQFIDEDDETQGRFVYHPDLETFIVTLPSQAY</sequence>
<gene>
    <name evidence="2" type="ORF">BJ212DRAFT_1485940</name>
</gene>
<accession>A0A9P7J767</accession>
<dbReference type="RefSeq" id="XP_041187695.1">
    <property type="nucleotide sequence ID" value="XM_041341049.1"/>
</dbReference>
<dbReference type="AlphaFoldDB" id="A0A9P7J767"/>
<protein>
    <submittedName>
        <fullName evidence="2">Uncharacterized protein</fullName>
    </submittedName>
</protein>
<evidence type="ECO:0000256" key="1">
    <source>
        <dbReference type="SAM" id="MobiDB-lite"/>
    </source>
</evidence>
<evidence type="ECO:0000313" key="2">
    <source>
        <dbReference type="EMBL" id="KAG1806186.1"/>
    </source>
</evidence>
<feature type="compositionally biased region" description="Low complexity" evidence="1">
    <location>
        <begin position="30"/>
        <end position="47"/>
    </location>
</feature>
<dbReference type="OrthoDB" id="2690644at2759"/>
<evidence type="ECO:0000313" key="3">
    <source>
        <dbReference type="Proteomes" id="UP000807769"/>
    </source>
</evidence>
<name>A0A9P7J767_9AGAM</name>
<feature type="region of interest" description="Disordered" evidence="1">
    <location>
        <begin position="30"/>
        <end position="53"/>
    </location>
</feature>
<dbReference type="GeneID" id="64635065"/>